<reference evidence="2 3" key="1">
    <citation type="submission" date="2015-11" db="EMBL/GenBank/DDBJ databases">
        <title>Ensifer anhuiense sp. nov., an effective nitrogen fixation bacterium with Glycine soja.</title>
        <authorList>
            <person name="Yan H."/>
            <person name="Chen W."/>
        </authorList>
    </citation>
    <scope>NUCLEOTIDE SEQUENCE [LARGE SCALE GENOMIC DNA]</scope>
    <source>
        <strain evidence="2 3">LMG 7837</strain>
    </source>
</reference>
<dbReference type="OrthoDB" id="8479080at2"/>
<dbReference type="RefSeq" id="WP_066879050.1">
    <property type="nucleotide sequence ID" value="NZ_LNQB01000101.1"/>
</dbReference>
<keyword evidence="3" id="KW-1185">Reference proteome</keyword>
<organism evidence="2 3">
    <name type="scientific">Sinorhizobium saheli</name>
    <dbReference type="NCBI Taxonomy" id="36856"/>
    <lineage>
        <taxon>Bacteria</taxon>
        <taxon>Pseudomonadati</taxon>
        <taxon>Pseudomonadota</taxon>
        <taxon>Alphaproteobacteria</taxon>
        <taxon>Hyphomicrobiales</taxon>
        <taxon>Rhizobiaceae</taxon>
        <taxon>Sinorhizobium/Ensifer group</taxon>
        <taxon>Sinorhizobium</taxon>
    </lineage>
</organism>
<dbReference type="Proteomes" id="UP000078507">
    <property type="component" value="Unassembled WGS sequence"/>
</dbReference>
<dbReference type="STRING" id="36856.ATB98_01870"/>
<evidence type="ECO:0000313" key="3">
    <source>
        <dbReference type="Proteomes" id="UP000078507"/>
    </source>
</evidence>
<proteinExistence type="predicted"/>
<dbReference type="Pfam" id="PF02036">
    <property type="entry name" value="SCP2"/>
    <property type="match status" value="1"/>
</dbReference>
<dbReference type="InterPro" id="IPR036527">
    <property type="entry name" value="SCP2_sterol-bd_dom_sf"/>
</dbReference>
<feature type="domain" description="SCP2" evidence="1">
    <location>
        <begin position="29"/>
        <end position="127"/>
    </location>
</feature>
<dbReference type="AlphaFoldDB" id="A0A178XIE2"/>
<comment type="caution">
    <text evidence="2">The sequence shown here is derived from an EMBL/GenBank/DDBJ whole genome shotgun (WGS) entry which is preliminary data.</text>
</comment>
<evidence type="ECO:0000313" key="2">
    <source>
        <dbReference type="EMBL" id="OAP35017.1"/>
    </source>
</evidence>
<name>A0A178XIE2_SINSA</name>
<evidence type="ECO:0000259" key="1">
    <source>
        <dbReference type="Pfam" id="PF02036"/>
    </source>
</evidence>
<dbReference type="SUPFAM" id="SSF55718">
    <property type="entry name" value="SCP-like"/>
    <property type="match status" value="1"/>
</dbReference>
<dbReference type="EMBL" id="LNQB01000101">
    <property type="protein sequence ID" value="OAP35017.1"/>
    <property type="molecule type" value="Genomic_DNA"/>
</dbReference>
<protein>
    <recommendedName>
        <fullName evidence="1">SCP2 domain-containing protein</fullName>
    </recommendedName>
</protein>
<sequence>MEFPRPLAAPLALLPIPIVEGAVKLMFSSLMKRHPKLFDRLGEHRAKRYAFRPTDLPLVFLVEPARPAITLMRRQANPPADALVEGSLFRLLTLLEGRSDADALFFARSLTVTGDMEAMLALRNALDGSEIDLPRDLGAAAGPFAPLFSRAAAAIRRRALAGENAAWN</sequence>
<dbReference type="InterPro" id="IPR003033">
    <property type="entry name" value="SCP2_sterol-bd_dom"/>
</dbReference>
<gene>
    <name evidence="2" type="ORF">ATB98_01870</name>
</gene>
<accession>A0A178XIE2</accession>